<dbReference type="EC" id="6.1.1.15" evidence="1"/>
<name>A0ABU6XYU9_9FABA</name>
<organism evidence="1 2">
    <name type="scientific">Stylosanthes scabra</name>
    <dbReference type="NCBI Taxonomy" id="79078"/>
    <lineage>
        <taxon>Eukaryota</taxon>
        <taxon>Viridiplantae</taxon>
        <taxon>Streptophyta</taxon>
        <taxon>Embryophyta</taxon>
        <taxon>Tracheophyta</taxon>
        <taxon>Spermatophyta</taxon>
        <taxon>Magnoliopsida</taxon>
        <taxon>eudicotyledons</taxon>
        <taxon>Gunneridae</taxon>
        <taxon>Pentapetalae</taxon>
        <taxon>rosids</taxon>
        <taxon>fabids</taxon>
        <taxon>Fabales</taxon>
        <taxon>Fabaceae</taxon>
        <taxon>Papilionoideae</taxon>
        <taxon>50 kb inversion clade</taxon>
        <taxon>dalbergioids sensu lato</taxon>
        <taxon>Dalbergieae</taxon>
        <taxon>Pterocarpus clade</taxon>
        <taxon>Stylosanthes</taxon>
    </lineage>
</organism>
<evidence type="ECO:0000313" key="1">
    <source>
        <dbReference type="EMBL" id="MED6201708.1"/>
    </source>
</evidence>
<proteinExistence type="predicted"/>
<accession>A0ABU6XYU9</accession>
<dbReference type="Gene3D" id="3.30.930.10">
    <property type="entry name" value="Bira Bifunctional Protein, Domain 2"/>
    <property type="match status" value="1"/>
</dbReference>
<sequence>MWPLSLHDKTTSCPIRTPPLVASFSTQKAQDVSKSSKGSEQVITPRSQDFNAWYLDIIANAELTDYGPVRGTMVIRPYGYAIWESIQEYLNLKFQKTGHSNMYFPQEFKLLPHSSKKAGMGKITVLFFRDFKDEFSDKFFFIDVIIDK</sequence>
<gene>
    <name evidence="1" type="primary">OVA6_3</name>
    <name evidence="1" type="ORF">PIB30_097734</name>
</gene>
<evidence type="ECO:0000313" key="2">
    <source>
        <dbReference type="Proteomes" id="UP001341840"/>
    </source>
</evidence>
<keyword evidence="2" id="KW-1185">Reference proteome</keyword>
<dbReference type="GO" id="GO:0004827">
    <property type="term" value="F:proline-tRNA ligase activity"/>
    <property type="evidence" value="ECO:0007669"/>
    <property type="project" value="UniProtKB-EC"/>
</dbReference>
<feature type="non-terminal residue" evidence="1">
    <location>
        <position position="148"/>
    </location>
</feature>
<dbReference type="PANTHER" id="PTHR43382:SF3">
    <property type="entry name" value="PROLINE--TRNA LIGASE, CHLOROPLASTIC_MITOCHONDRIAL"/>
    <property type="match status" value="1"/>
</dbReference>
<keyword evidence="1" id="KW-0436">Ligase</keyword>
<dbReference type="PANTHER" id="PTHR43382">
    <property type="entry name" value="PROLYL-TRNA SYNTHETASE"/>
    <property type="match status" value="1"/>
</dbReference>
<dbReference type="SUPFAM" id="SSF55681">
    <property type="entry name" value="Class II aaRS and biotin synthetases"/>
    <property type="match status" value="1"/>
</dbReference>
<dbReference type="Proteomes" id="UP001341840">
    <property type="component" value="Unassembled WGS sequence"/>
</dbReference>
<dbReference type="EMBL" id="JASCZI010213877">
    <property type="protein sequence ID" value="MED6201708.1"/>
    <property type="molecule type" value="Genomic_DNA"/>
</dbReference>
<dbReference type="InterPro" id="IPR045864">
    <property type="entry name" value="aa-tRNA-synth_II/BPL/LPL"/>
</dbReference>
<protein>
    <submittedName>
        <fullName evidence="1">Proline--tRNA ligase, chloroplastic/mitochondrial</fullName>
        <ecNumber evidence="1">6.1.1.15</ecNumber>
    </submittedName>
</protein>
<dbReference type="InterPro" id="IPR004499">
    <property type="entry name" value="Pro-tRNA-ligase_IIa_arc-type"/>
</dbReference>
<reference evidence="1 2" key="1">
    <citation type="journal article" date="2023" name="Plants (Basel)">
        <title>Bridging the Gap: Combining Genomics and Transcriptomics Approaches to Understand Stylosanthes scabra, an Orphan Legume from the Brazilian Caatinga.</title>
        <authorList>
            <person name="Ferreira-Neto J.R.C."/>
            <person name="da Silva M.D."/>
            <person name="Binneck E."/>
            <person name="de Melo N.F."/>
            <person name="da Silva R.H."/>
            <person name="de Melo A.L.T.M."/>
            <person name="Pandolfi V."/>
            <person name="Bustamante F.O."/>
            <person name="Brasileiro-Vidal A.C."/>
            <person name="Benko-Iseppon A.M."/>
        </authorList>
    </citation>
    <scope>NUCLEOTIDE SEQUENCE [LARGE SCALE GENOMIC DNA]</scope>
    <source>
        <tissue evidence="1">Leaves</tissue>
    </source>
</reference>
<comment type="caution">
    <text evidence="1">The sequence shown here is derived from an EMBL/GenBank/DDBJ whole genome shotgun (WGS) entry which is preliminary data.</text>
</comment>